<dbReference type="EMBL" id="CABVHQ010000141">
    <property type="protein sequence ID" value="VVO41763.1"/>
    <property type="molecule type" value="Genomic_DNA"/>
</dbReference>
<accession>A0A5E7FXR5</accession>
<protein>
    <recommendedName>
        <fullName evidence="4">DUF2790 domain-containing protein</fullName>
    </recommendedName>
</protein>
<sequence precursor="true">MNLKTIYAAGLFAALNLCAISAQAQTTVNAQAYSYDTHLDIQKVLSMTQDAGPSCGVVNARLTYLDSQGLTQVLDYRKFADTCLEGG</sequence>
<dbReference type="InterPro" id="IPR021245">
    <property type="entry name" value="DUF2790"/>
</dbReference>
<evidence type="ECO:0000256" key="1">
    <source>
        <dbReference type="SAM" id="SignalP"/>
    </source>
</evidence>
<evidence type="ECO:0008006" key="4">
    <source>
        <dbReference type="Google" id="ProtNLM"/>
    </source>
</evidence>
<dbReference type="OrthoDB" id="7027858at2"/>
<dbReference type="AlphaFoldDB" id="A0A5E7FXR5"/>
<keyword evidence="1" id="KW-0732">Signal</keyword>
<dbReference type="Proteomes" id="UP000337909">
    <property type="component" value="Unassembled WGS sequence"/>
</dbReference>
<feature type="chain" id="PRO_5022814689" description="DUF2790 domain-containing protein" evidence="1">
    <location>
        <begin position="25"/>
        <end position="87"/>
    </location>
</feature>
<evidence type="ECO:0000313" key="3">
    <source>
        <dbReference type="Proteomes" id="UP000337909"/>
    </source>
</evidence>
<dbReference type="RefSeq" id="WP_150645576.1">
    <property type="nucleotide sequence ID" value="NZ_CABVHQ010000141.1"/>
</dbReference>
<dbReference type="Pfam" id="PF10976">
    <property type="entry name" value="DUF2790"/>
    <property type="match status" value="1"/>
</dbReference>
<dbReference type="Gene3D" id="2.30.140.50">
    <property type="entry name" value="Protein of unknown function DUF2790"/>
    <property type="match status" value="1"/>
</dbReference>
<reference evidence="2 3" key="1">
    <citation type="submission" date="2019-09" db="EMBL/GenBank/DDBJ databases">
        <authorList>
            <person name="Chandra G."/>
            <person name="Truman W A."/>
        </authorList>
    </citation>
    <scope>NUCLEOTIDE SEQUENCE [LARGE SCALE GENOMIC DNA]</scope>
    <source>
        <strain evidence="2">PS691</strain>
    </source>
</reference>
<feature type="signal peptide" evidence="1">
    <location>
        <begin position="1"/>
        <end position="24"/>
    </location>
</feature>
<gene>
    <name evidence="2" type="ORF">PS691_05807</name>
</gene>
<name>A0A5E7FXR5_PSEFL</name>
<organism evidence="2 3">
    <name type="scientific">Pseudomonas fluorescens</name>
    <dbReference type="NCBI Taxonomy" id="294"/>
    <lineage>
        <taxon>Bacteria</taxon>
        <taxon>Pseudomonadati</taxon>
        <taxon>Pseudomonadota</taxon>
        <taxon>Gammaproteobacteria</taxon>
        <taxon>Pseudomonadales</taxon>
        <taxon>Pseudomonadaceae</taxon>
        <taxon>Pseudomonas</taxon>
    </lineage>
</organism>
<proteinExistence type="predicted"/>
<evidence type="ECO:0000313" key="2">
    <source>
        <dbReference type="EMBL" id="VVO41763.1"/>
    </source>
</evidence>